<dbReference type="GO" id="GO:0009236">
    <property type="term" value="P:cobalamin biosynthetic process"/>
    <property type="evidence" value="ECO:0007669"/>
    <property type="project" value="UniProtKB-UniPathway"/>
</dbReference>
<reference evidence="7 8" key="1">
    <citation type="journal article" date="2015" name="Genome Announc.">
        <title>Expanding the biotechnology potential of lactobacilli through comparative genomics of 213 strains and associated genera.</title>
        <authorList>
            <person name="Sun Z."/>
            <person name="Harris H.M."/>
            <person name="McCann A."/>
            <person name="Guo C."/>
            <person name="Argimon S."/>
            <person name="Zhang W."/>
            <person name="Yang X."/>
            <person name="Jeffery I.B."/>
            <person name="Cooney J.C."/>
            <person name="Kagawa T.F."/>
            <person name="Liu W."/>
            <person name="Song Y."/>
            <person name="Salvetti E."/>
            <person name="Wrobel A."/>
            <person name="Rasinkangas P."/>
            <person name="Parkhill J."/>
            <person name="Rea M.C."/>
            <person name="O'Sullivan O."/>
            <person name="Ritari J."/>
            <person name="Douillard F.P."/>
            <person name="Paul Ross R."/>
            <person name="Yang R."/>
            <person name="Briner A.E."/>
            <person name="Felis G.E."/>
            <person name="de Vos W.M."/>
            <person name="Barrangou R."/>
            <person name="Klaenhammer T.R."/>
            <person name="Caufield P.W."/>
            <person name="Cui Y."/>
            <person name="Zhang H."/>
            <person name="O'Toole P.W."/>
        </authorList>
    </citation>
    <scope>NUCLEOTIDE SEQUENCE [LARGE SCALE GENOMIC DNA]</scope>
    <source>
        <strain evidence="7 8">DSM 20001</strain>
    </source>
</reference>
<evidence type="ECO:0000259" key="6">
    <source>
        <dbReference type="Pfam" id="PF13847"/>
    </source>
</evidence>
<dbReference type="SUPFAM" id="SSF53335">
    <property type="entry name" value="S-adenosyl-L-methionine-dependent methyltransferases"/>
    <property type="match status" value="1"/>
</dbReference>
<dbReference type="PANTHER" id="PTHR43182:SF1">
    <property type="entry name" value="COBALT-PRECORRIN-7 C(5)-METHYLTRANSFERASE"/>
    <property type="match status" value="1"/>
</dbReference>
<keyword evidence="2" id="KW-0169">Cobalamin biosynthesis</keyword>
<dbReference type="InterPro" id="IPR050714">
    <property type="entry name" value="Cobalamin_biosynth_MTase"/>
</dbReference>
<name>A0A0R1FBD4_9LACO</name>
<comment type="pathway">
    <text evidence="1">Cofactor biosynthesis; adenosylcobalamin biosynthesis.</text>
</comment>
<keyword evidence="3 7" id="KW-0489">Methyltransferase</keyword>
<evidence type="ECO:0000256" key="2">
    <source>
        <dbReference type="ARBA" id="ARBA00022573"/>
    </source>
</evidence>
<accession>A0A0R1FBD4</accession>
<dbReference type="GeneID" id="65916481"/>
<dbReference type="Pfam" id="PF13847">
    <property type="entry name" value="Methyltransf_31"/>
    <property type="match status" value="1"/>
</dbReference>
<evidence type="ECO:0000256" key="3">
    <source>
        <dbReference type="ARBA" id="ARBA00022603"/>
    </source>
</evidence>
<gene>
    <name evidence="7" type="ORF">FD22_GL001480</name>
</gene>
<dbReference type="EMBL" id="AZCN01000004">
    <property type="protein sequence ID" value="KRK19036.1"/>
    <property type="molecule type" value="Genomic_DNA"/>
</dbReference>
<dbReference type="GO" id="GO:0032259">
    <property type="term" value="P:methylation"/>
    <property type="evidence" value="ECO:0007669"/>
    <property type="project" value="UniProtKB-KW"/>
</dbReference>
<proteinExistence type="predicted"/>
<dbReference type="NCBIfam" id="NF006138">
    <property type="entry name" value="PRK08287.1"/>
    <property type="match status" value="1"/>
</dbReference>
<dbReference type="InterPro" id="IPR014008">
    <property type="entry name" value="Cbl_synth_MTase_CbiT"/>
</dbReference>
<protein>
    <submittedName>
        <fullName evidence="7">Cobalt-precorrin-6Y C(15)-methyltransferase</fullName>
    </submittedName>
</protein>
<dbReference type="NCBIfam" id="TIGR02469">
    <property type="entry name" value="CbiT"/>
    <property type="match status" value="1"/>
</dbReference>
<dbReference type="GO" id="GO:0008276">
    <property type="term" value="F:protein methyltransferase activity"/>
    <property type="evidence" value="ECO:0007669"/>
    <property type="project" value="InterPro"/>
</dbReference>
<dbReference type="AlphaFoldDB" id="A0A0R1FBD4"/>
<sequence length="184" mass="19933">MRDEEFLRSKVPMTKAEVRAISITALQLSDKHTLLDVGAGTGSISVQAAHDFPQLQVTAIEQKPAAIAIMQQNIEKFQLTNVELINGAAPTAIPQQTYDAIFVGGSGQQLAGIVDFAAAQLTTGGQLVLNFILFENALVAYQLVEQAGFKQVEMIRAEISKWHALGPGHYFKPQNPTMILTATK</sequence>
<evidence type="ECO:0000256" key="4">
    <source>
        <dbReference type="ARBA" id="ARBA00022679"/>
    </source>
</evidence>
<dbReference type="InterPro" id="IPR025714">
    <property type="entry name" value="Methyltranfer_dom"/>
</dbReference>
<evidence type="ECO:0000313" key="8">
    <source>
        <dbReference type="Proteomes" id="UP000051181"/>
    </source>
</evidence>
<keyword evidence="4 7" id="KW-0808">Transferase</keyword>
<dbReference type="eggNOG" id="COG2242">
    <property type="taxonomic scope" value="Bacteria"/>
</dbReference>
<feature type="domain" description="Methyltransferase" evidence="6">
    <location>
        <begin position="29"/>
        <end position="102"/>
    </location>
</feature>
<dbReference type="UniPathway" id="UPA00148"/>
<evidence type="ECO:0000256" key="5">
    <source>
        <dbReference type="ARBA" id="ARBA00022691"/>
    </source>
</evidence>
<dbReference type="RefSeq" id="WP_010010185.1">
    <property type="nucleotide sequence ID" value="NZ_AZCN01000004.1"/>
</dbReference>
<dbReference type="InterPro" id="IPR029063">
    <property type="entry name" value="SAM-dependent_MTases_sf"/>
</dbReference>
<dbReference type="CDD" id="cd02440">
    <property type="entry name" value="AdoMet_MTases"/>
    <property type="match status" value="1"/>
</dbReference>
<keyword evidence="5" id="KW-0949">S-adenosyl-L-methionine</keyword>
<dbReference type="PANTHER" id="PTHR43182">
    <property type="entry name" value="COBALT-PRECORRIN-6B C(15)-METHYLTRANSFERASE (DECARBOXYLATING)"/>
    <property type="match status" value="1"/>
</dbReference>
<evidence type="ECO:0000256" key="1">
    <source>
        <dbReference type="ARBA" id="ARBA00004953"/>
    </source>
</evidence>
<dbReference type="Gene3D" id="3.40.50.150">
    <property type="entry name" value="Vaccinia Virus protein VP39"/>
    <property type="match status" value="1"/>
</dbReference>
<evidence type="ECO:0000313" key="7">
    <source>
        <dbReference type="EMBL" id="KRK19036.1"/>
    </source>
</evidence>
<comment type="caution">
    <text evidence="7">The sequence shown here is derived from an EMBL/GenBank/DDBJ whole genome shotgun (WGS) entry which is preliminary data.</text>
</comment>
<dbReference type="PATRIC" id="fig|913848.6.peg.1519"/>
<dbReference type="Proteomes" id="UP000051181">
    <property type="component" value="Unassembled WGS sequence"/>
</dbReference>
<organism evidence="7 8">
    <name type="scientific">Loigolactobacillus coryniformis subsp. coryniformis KCTC 3167 = DSM 20001</name>
    <dbReference type="NCBI Taxonomy" id="913848"/>
    <lineage>
        <taxon>Bacteria</taxon>
        <taxon>Bacillati</taxon>
        <taxon>Bacillota</taxon>
        <taxon>Bacilli</taxon>
        <taxon>Lactobacillales</taxon>
        <taxon>Lactobacillaceae</taxon>
        <taxon>Loigolactobacillus</taxon>
    </lineage>
</organism>